<dbReference type="AlphaFoldDB" id="A0A1Z2L1I8"/>
<name>A0A1Z2L1I8_9ACTN</name>
<feature type="transmembrane region" description="Helical" evidence="4">
    <location>
        <begin position="68"/>
        <end position="88"/>
    </location>
</feature>
<proteinExistence type="predicted"/>
<evidence type="ECO:0000313" key="7">
    <source>
        <dbReference type="EMBL" id="ARZ68081.1"/>
    </source>
</evidence>
<keyword evidence="2 7" id="KW-0418">Kinase</keyword>
<dbReference type="InterPro" id="IPR003594">
    <property type="entry name" value="HATPase_dom"/>
</dbReference>
<feature type="transmembrane region" description="Helical" evidence="4">
    <location>
        <begin position="144"/>
        <end position="162"/>
    </location>
</feature>
<keyword evidence="4" id="KW-0472">Membrane</keyword>
<dbReference type="Proteomes" id="UP000195755">
    <property type="component" value="Chromosome"/>
</dbReference>
<evidence type="ECO:0000313" key="8">
    <source>
        <dbReference type="Proteomes" id="UP000195755"/>
    </source>
</evidence>
<dbReference type="InterPro" id="IPR050482">
    <property type="entry name" value="Sensor_HK_TwoCompSys"/>
</dbReference>
<dbReference type="InterPro" id="IPR011712">
    <property type="entry name" value="Sig_transdc_His_kin_sub3_dim/P"/>
</dbReference>
<evidence type="ECO:0000256" key="1">
    <source>
        <dbReference type="ARBA" id="ARBA00022679"/>
    </source>
</evidence>
<feature type="transmembrane region" description="Helical" evidence="4">
    <location>
        <begin position="122"/>
        <end position="139"/>
    </location>
</feature>
<organism evidence="7 8">
    <name type="scientific">Streptomyces albireticuli</name>
    <dbReference type="NCBI Taxonomy" id="1940"/>
    <lineage>
        <taxon>Bacteria</taxon>
        <taxon>Bacillati</taxon>
        <taxon>Actinomycetota</taxon>
        <taxon>Actinomycetes</taxon>
        <taxon>Kitasatosporales</taxon>
        <taxon>Streptomycetaceae</taxon>
        <taxon>Streptomyces</taxon>
    </lineage>
</organism>
<dbReference type="PANTHER" id="PTHR24421">
    <property type="entry name" value="NITRATE/NITRITE SENSOR PROTEIN NARX-RELATED"/>
    <property type="match status" value="1"/>
</dbReference>
<dbReference type="KEGG" id="salj:SMD11_2432"/>
<dbReference type="CDD" id="cd16917">
    <property type="entry name" value="HATPase_UhpB-NarQ-NarX-like"/>
    <property type="match status" value="1"/>
</dbReference>
<dbReference type="GO" id="GO:0016020">
    <property type="term" value="C:membrane"/>
    <property type="evidence" value="ECO:0007669"/>
    <property type="project" value="InterPro"/>
</dbReference>
<feature type="transmembrane region" description="Helical" evidence="4">
    <location>
        <begin position="100"/>
        <end position="116"/>
    </location>
</feature>
<dbReference type="SUPFAM" id="SSF55874">
    <property type="entry name" value="ATPase domain of HSP90 chaperone/DNA topoisomerase II/histidine kinase"/>
    <property type="match status" value="1"/>
</dbReference>
<feature type="domain" description="Signal transduction histidine kinase subgroup 3 dimerisation and phosphoacceptor" evidence="5">
    <location>
        <begin position="208"/>
        <end position="274"/>
    </location>
</feature>
<protein>
    <submittedName>
        <fullName evidence="7">Histidine kinase</fullName>
    </submittedName>
</protein>
<reference evidence="7 8" key="1">
    <citation type="submission" date="2017-06" db="EMBL/GenBank/DDBJ databases">
        <title>Streptomyces albireticuli Genome sequencing and assembly.</title>
        <authorList>
            <person name="Wang Y."/>
            <person name="Du B."/>
            <person name="Ding Y."/>
            <person name="Liu H."/>
            <person name="Hou Q."/>
            <person name="Liu K."/>
            <person name="Yao L."/>
            <person name="Wang C."/>
        </authorList>
    </citation>
    <scope>NUCLEOTIDE SEQUENCE [LARGE SCALE GENOMIC DNA]</scope>
    <source>
        <strain evidence="7 8">MDJK11</strain>
    </source>
</reference>
<dbReference type="SUPFAM" id="SSF103473">
    <property type="entry name" value="MFS general substrate transporter"/>
    <property type="match status" value="1"/>
</dbReference>
<sequence length="423" mass="44725">MSVGDRIRGVWHAALVADDDLDTDSVRIGEPPETRRHKLIKLMWIGIWFAYLAAPVEDVLGDHHTAGVDVFGGFGLVAFVGVYLALVFRHTSRPLERRRVFAVLGTLLTTATVLSLALGSAWLVLLVYVCVAIGAVLPMRLARILILVVTGILVLIGVNVGAGSFLWALMLPSLLGGFAMVGVRQMARTTRALREARATVAHLAANEERLRLARDLHDLLGHSLSLITLKSELAGRMLPGSPEAAARQIADIEQVSRQALVDVREAVSGFRRPTLDAEIAGARTALAAAGVTADLDRVAVGAPGEDDGGDSPLAGLTPDAEGALAWALREAVTNVVRHSGARRCEVSLSEAGDELCLTVTDDGHGPARPHGNGLTGLAERLALADGRLETGPGPRGGFRLRAYVPLVRRRVPEDGPAAPLGAP</sequence>
<evidence type="ECO:0000256" key="2">
    <source>
        <dbReference type="ARBA" id="ARBA00022777"/>
    </source>
</evidence>
<dbReference type="InterPro" id="IPR036890">
    <property type="entry name" value="HATPase_C_sf"/>
</dbReference>
<dbReference type="Gene3D" id="1.20.5.1930">
    <property type="match status" value="1"/>
</dbReference>
<dbReference type="InterPro" id="IPR036259">
    <property type="entry name" value="MFS_trans_sf"/>
</dbReference>
<dbReference type="GO" id="GO:0000155">
    <property type="term" value="F:phosphorelay sensor kinase activity"/>
    <property type="evidence" value="ECO:0007669"/>
    <property type="project" value="InterPro"/>
</dbReference>
<keyword evidence="4" id="KW-0812">Transmembrane</keyword>
<feature type="domain" description="Histidine kinase/HSP90-like ATPase" evidence="6">
    <location>
        <begin position="314"/>
        <end position="379"/>
    </location>
</feature>
<keyword evidence="3" id="KW-0902">Two-component regulatory system</keyword>
<evidence type="ECO:0000259" key="5">
    <source>
        <dbReference type="Pfam" id="PF07730"/>
    </source>
</evidence>
<dbReference type="GO" id="GO:0046983">
    <property type="term" value="F:protein dimerization activity"/>
    <property type="evidence" value="ECO:0007669"/>
    <property type="project" value="InterPro"/>
</dbReference>
<dbReference type="Pfam" id="PF13581">
    <property type="entry name" value="HATPase_c_2"/>
    <property type="match status" value="1"/>
</dbReference>
<gene>
    <name evidence="7" type="primary">desK</name>
    <name evidence="7" type="ORF">SMD11_2432</name>
</gene>
<feature type="transmembrane region" description="Helical" evidence="4">
    <location>
        <begin position="39"/>
        <end position="56"/>
    </location>
</feature>
<dbReference type="Gene3D" id="3.30.565.10">
    <property type="entry name" value="Histidine kinase-like ATPase, C-terminal domain"/>
    <property type="match status" value="1"/>
</dbReference>
<evidence type="ECO:0000256" key="4">
    <source>
        <dbReference type="SAM" id="Phobius"/>
    </source>
</evidence>
<evidence type="ECO:0000256" key="3">
    <source>
        <dbReference type="ARBA" id="ARBA00023012"/>
    </source>
</evidence>
<keyword evidence="4" id="KW-1133">Transmembrane helix</keyword>
<keyword evidence="1" id="KW-0808">Transferase</keyword>
<dbReference type="RefSeq" id="WP_199843855.1">
    <property type="nucleotide sequence ID" value="NZ_CP021744.1"/>
</dbReference>
<dbReference type="PANTHER" id="PTHR24421:SF63">
    <property type="entry name" value="SENSOR HISTIDINE KINASE DESK"/>
    <property type="match status" value="1"/>
</dbReference>
<accession>A0A1Z2L1I8</accession>
<evidence type="ECO:0000259" key="6">
    <source>
        <dbReference type="Pfam" id="PF13581"/>
    </source>
</evidence>
<dbReference type="Pfam" id="PF07730">
    <property type="entry name" value="HisKA_3"/>
    <property type="match status" value="1"/>
</dbReference>
<dbReference type="EMBL" id="CP021744">
    <property type="protein sequence ID" value="ARZ68081.1"/>
    <property type="molecule type" value="Genomic_DNA"/>
</dbReference>